<evidence type="ECO:0000256" key="8">
    <source>
        <dbReference type="PROSITE-ProRule" id="PRU00169"/>
    </source>
</evidence>
<evidence type="ECO:0000259" key="13">
    <source>
        <dbReference type="PROSITE" id="PS50113"/>
    </source>
</evidence>
<evidence type="ECO:0000256" key="5">
    <source>
        <dbReference type="ARBA" id="ARBA00022777"/>
    </source>
</evidence>
<dbReference type="SMART" id="SM00388">
    <property type="entry name" value="HisKA"/>
    <property type="match status" value="1"/>
</dbReference>
<dbReference type="Pfam" id="PF00072">
    <property type="entry name" value="Response_reg"/>
    <property type="match status" value="1"/>
</dbReference>
<evidence type="ECO:0000256" key="2">
    <source>
        <dbReference type="ARBA" id="ARBA00012438"/>
    </source>
</evidence>
<dbReference type="InterPro" id="IPR001610">
    <property type="entry name" value="PAC"/>
</dbReference>
<dbReference type="FunFam" id="3.30.450.20:FF:000099">
    <property type="entry name" value="Sensory box sensor histidine kinase"/>
    <property type="match status" value="1"/>
</dbReference>
<dbReference type="CDD" id="cd00082">
    <property type="entry name" value="HisKA"/>
    <property type="match status" value="1"/>
</dbReference>
<dbReference type="SUPFAM" id="SSF55785">
    <property type="entry name" value="PYP-like sensor domain (PAS domain)"/>
    <property type="match status" value="5"/>
</dbReference>
<feature type="domain" description="PAS" evidence="12">
    <location>
        <begin position="271"/>
        <end position="330"/>
    </location>
</feature>
<evidence type="ECO:0000256" key="9">
    <source>
        <dbReference type="SAM" id="Coils"/>
    </source>
</evidence>
<dbReference type="Pfam" id="PF08447">
    <property type="entry name" value="PAS_3"/>
    <property type="match status" value="3"/>
</dbReference>
<dbReference type="SMART" id="SM00448">
    <property type="entry name" value="REC"/>
    <property type="match status" value="1"/>
</dbReference>
<evidence type="ECO:0000313" key="15">
    <source>
        <dbReference type="Proteomes" id="UP000632766"/>
    </source>
</evidence>
<dbReference type="Gene3D" id="3.30.450.20">
    <property type="entry name" value="PAS domain"/>
    <property type="match status" value="5"/>
</dbReference>
<dbReference type="AlphaFoldDB" id="A0A8J7HMV7"/>
<dbReference type="InterPro" id="IPR035965">
    <property type="entry name" value="PAS-like_dom_sf"/>
</dbReference>
<feature type="domain" description="Histidine kinase" evidence="10">
    <location>
        <begin position="813"/>
        <end position="1040"/>
    </location>
</feature>
<dbReference type="RefSeq" id="WP_198124499.1">
    <property type="nucleotide sequence ID" value="NZ_JAECZC010000014.1"/>
</dbReference>
<dbReference type="PANTHER" id="PTHR43304">
    <property type="entry name" value="PHYTOCHROME-LIKE PROTEIN CPH1"/>
    <property type="match status" value="1"/>
</dbReference>
<feature type="domain" description="PAC" evidence="13">
    <location>
        <begin position="736"/>
        <end position="788"/>
    </location>
</feature>
<dbReference type="Pfam" id="PF02518">
    <property type="entry name" value="HATPase_c"/>
    <property type="match status" value="1"/>
</dbReference>
<keyword evidence="15" id="KW-1185">Reference proteome</keyword>
<protein>
    <recommendedName>
        <fullName evidence="2">histidine kinase</fullName>
        <ecNumber evidence="2">2.7.13.3</ecNumber>
    </recommendedName>
</protein>
<dbReference type="Proteomes" id="UP000632766">
    <property type="component" value="Unassembled WGS sequence"/>
</dbReference>
<dbReference type="InterPro" id="IPR036097">
    <property type="entry name" value="HisK_dim/P_sf"/>
</dbReference>
<dbReference type="NCBIfam" id="TIGR00229">
    <property type="entry name" value="sensory_box"/>
    <property type="match status" value="3"/>
</dbReference>
<dbReference type="SMART" id="SM00387">
    <property type="entry name" value="HATPase_c"/>
    <property type="match status" value="1"/>
</dbReference>
<keyword evidence="3 8" id="KW-0597">Phosphoprotein</keyword>
<dbReference type="SUPFAM" id="SSF52172">
    <property type="entry name" value="CheY-like"/>
    <property type="match status" value="1"/>
</dbReference>
<dbReference type="InterPro" id="IPR003661">
    <property type="entry name" value="HisK_dim/P_dom"/>
</dbReference>
<dbReference type="PROSITE" id="PS50110">
    <property type="entry name" value="RESPONSE_REGULATORY"/>
    <property type="match status" value="1"/>
</dbReference>
<dbReference type="PROSITE" id="PS50112">
    <property type="entry name" value="PAS"/>
    <property type="match status" value="3"/>
</dbReference>
<keyword evidence="5" id="KW-0418">Kinase</keyword>
<feature type="domain" description="Response regulatory" evidence="11">
    <location>
        <begin position="6"/>
        <end position="125"/>
    </location>
</feature>
<dbReference type="Gene3D" id="3.40.50.2300">
    <property type="match status" value="1"/>
</dbReference>
<reference evidence="14 15" key="1">
    <citation type="journal article" date="2021" name="Int. J. Syst. Evol. Microbiol.">
        <title>Amazonocrinis nigriterrae gen. nov., sp. nov., Atlanticothrix silvestris gen. nov., sp. nov. and Dendronalium phyllosphericum gen. nov., sp. nov., nostocacean cyanobacteria from Brazilian environments.</title>
        <authorList>
            <person name="Alvarenga D.O."/>
            <person name="Andreote A.P.D."/>
            <person name="Branco L.H.Z."/>
            <person name="Delbaje E."/>
            <person name="Cruz R.B."/>
            <person name="Varani A.M."/>
            <person name="Fiore M.F."/>
        </authorList>
    </citation>
    <scope>NUCLEOTIDE SEQUENCE [LARGE SCALE GENOMIC DNA]</scope>
    <source>
        <strain evidence="14 15">CENA67</strain>
    </source>
</reference>
<dbReference type="PRINTS" id="PR00344">
    <property type="entry name" value="BCTRLSENSOR"/>
</dbReference>
<dbReference type="InterPro" id="IPR011006">
    <property type="entry name" value="CheY-like_superfamily"/>
</dbReference>
<dbReference type="PROSITE" id="PS50113">
    <property type="entry name" value="PAC"/>
    <property type="match status" value="4"/>
</dbReference>
<dbReference type="CDD" id="cd00130">
    <property type="entry name" value="PAS"/>
    <property type="match status" value="4"/>
</dbReference>
<keyword evidence="4" id="KW-0808">Transferase</keyword>
<feature type="domain" description="PAC" evidence="13">
    <location>
        <begin position="607"/>
        <end position="658"/>
    </location>
</feature>
<dbReference type="InterPro" id="IPR000700">
    <property type="entry name" value="PAS-assoc_C"/>
</dbReference>
<keyword evidence="6" id="KW-0902">Two-component regulatory system</keyword>
<dbReference type="InterPro" id="IPR052162">
    <property type="entry name" value="Sensor_kinase/Photoreceptor"/>
</dbReference>
<feature type="coiled-coil region" evidence="9">
    <location>
        <begin position="779"/>
        <end position="809"/>
    </location>
</feature>
<feature type="domain" description="PAS" evidence="12">
    <location>
        <begin position="532"/>
        <end position="574"/>
    </location>
</feature>
<dbReference type="InterPro" id="IPR000014">
    <property type="entry name" value="PAS"/>
</dbReference>
<feature type="domain" description="PAC" evidence="13">
    <location>
        <begin position="479"/>
        <end position="531"/>
    </location>
</feature>
<dbReference type="SMART" id="SM00086">
    <property type="entry name" value="PAC"/>
    <property type="match status" value="4"/>
</dbReference>
<proteinExistence type="predicted"/>
<dbReference type="InterPro" id="IPR001789">
    <property type="entry name" value="Sig_transdc_resp-reg_receiver"/>
</dbReference>
<keyword evidence="9" id="KW-0175">Coiled coil</keyword>
<dbReference type="Pfam" id="PF13426">
    <property type="entry name" value="PAS_9"/>
    <property type="match status" value="1"/>
</dbReference>
<sequence>MAQPLTVLIIDDCPEDREVYRRYLLQDTEHNYTILEEESGEGALALCQQVQPDAILLDFLLPDLDGLEFLAELRLLAKEAMPATIMLTGYGNEALAVQAMKSGVQDYLVKGQTTGERLRSTIHSAIKNARLRQKLHASEERFRTSVENMLDCFGIYSASRNHLGEIVDFHVDYVNAATCEFCKMSQEEQQSKGLCEIFPNLRKNKLFDEFCLVVETGQPSVQESQVCTSFDSNHQFSKAIDIRISKMGDGFVASWRDVTEKKQAEERLRESQQFIERIAETTPGILYVYDIAEQRTVYINHQVNNLLGYTPEQIQDMGNEIIPQLMHPDDLALFPMHVQLVFTVEDGEITENEYRMRHANSEWRWFFSRDTVFTRNSDGSPRQIIGTTFDITERKQTEEQLRLSNERFQLAAAAVNCLIYDWNLGKNTVDRTEGLTRILGYSPQEAKPTHEWWKEQIHVEDRDRLGNYFGSIPVDQNRYAAEYRVRHKDNHYLHILDQGVITRNIFGQIVRAVGSTTDISDRKYAEAALRQSEAKFRRLVESNVVGIYFGDFSGRIYEANDAFLSLFGYTREELETGSMRWDWMTPPGYQDFDQQKIRELQISGVCTPFEKEYYRKDGTRVPILLGIARIDGTQENGYSACFVLDLTQRKRAEAALRESEERYRYLSNAIPQLVWICDTNGNFEHVNQRWCEYTGQTLEQAMKFHWTKVIEPVIHPDEFQLVIKAWTEALQTGEPYEQEIRYQSRDGTYRWHLARALPMKDEQGRVIRWFGTSTDINDRKQLEAERDHLLQLEQAARAEAEAANQAKDEFVAIVSHDLRSPLNAIIGWTGLLRTRKLDANTFATALETIERNAKSQATLLEDLLNISRILRGKLHLEISRVNLAHIVAMAIKTAYPSANDKGIHLESFIDESIPPILGDTNRLLQVLGNLLSNAIKFTPSQGRVEVRLSLCPNPNFSDSELRTQNSALIQVSDTGIGISPDFLPYVFERYRQAGSIHKQSGLGLGLAIARHLIELHGGTIYATSPGEGQGSTFTIKLPLS</sequence>
<dbReference type="InterPro" id="IPR003594">
    <property type="entry name" value="HATPase_dom"/>
</dbReference>
<gene>
    <name evidence="14" type="ORF">I8748_10415</name>
</gene>
<comment type="caution">
    <text evidence="14">The sequence shown here is derived from an EMBL/GenBank/DDBJ whole genome shotgun (WGS) entry which is preliminary data.</text>
</comment>
<dbReference type="Gene3D" id="3.30.565.10">
    <property type="entry name" value="Histidine kinase-like ATPase, C-terminal domain"/>
    <property type="match status" value="1"/>
</dbReference>
<evidence type="ECO:0000256" key="6">
    <source>
        <dbReference type="ARBA" id="ARBA00023012"/>
    </source>
</evidence>
<evidence type="ECO:0000259" key="10">
    <source>
        <dbReference type="PROSITE" id="PS50109"/>
    </source>
</evidence>
<dbReference type="SMART" id="SM00091">
    <property type="entry name" value="PAS"/>
    <property type="match status" value="4"/>
</dbReference>
<dbReference type="SUPFAM" id="SSF47384">
    <property type="entry name" value="Homodimeric domain of signal transducing histidine kinase"/>
    <property type="match status" value="1"/>
</dbReference>
<dbReference type="GO" id="GO:0000155">
    <property type="term" value="F:phosphorelay sensor kinase activity"/>
    <property type="evidence" value="ECO:0007669"/>
    <property type="project" value="InterPro"/>
</dbReference>
<evidence type="ECO:0000256" key="3">
    <source>
        <dbReference type="ARBA" id="ARBA00022553"/>
    </source>
</evidence>
<evidence type="ECO:0000259" key="12">
    <source>
        <dbReference type="PROSITE" id="PS50112"/>
    </source>
</evidence>
<name>A0A8J7HMV7_9NOST</name>
<dbReference type="FunFam" id="3.30.565.10:FF:000006">
    <property type="entry name" value="Sensor histidine kinase WalK"/>
    <property type="match status" value="1"/>
</dbReference>
<dbReference type="EMBL" id="JAECZC010000014">
    <property type="protein sequence ID" value="MBH8562586.1"/>
    <property type="molecule type" value="Genomic_DNA"/>
</dbReference>
<feature type="domain" description="PAC" evidence="13">
    <location>
        <begin position="350"/>
        <end position="403"/>
    </location>
</feature>
<comment type="function">
    <text evidence="7">Photoreceptor which exists in two forms that are reversibly interconvertible by light: the R form that absorbs maximally in the red region of the spectrum and the FR form that absorbs maximally in the far-red region.</text>
</comment>
<dbReference type="PROSITE" id="PS50109">
    <property type="entry name" value="HIS_KIN"/>
    <property type="match status" value="1"/>
</dbReference>
<dbReference type="CDD" id="cd16922">
    <property type="entry name" value="HATPase_EvgS-ArcB-TorS-like"/>
    <property type="match status" value="1"/>
</dbReference>
<dbReference type="CDD" id="cd00156">
    <property type="entry name" value="REC"/>
    <property type="match status" value="1"/>
</dbReference>
<dbReference type="InterPro" id="IPR036890">
    <property type="entry name" value="HATPase_C_sf"/>
</dbReference>
<evidence type="ECO:0000256" key="7">
    <source>
        <dbReference type="ARBA" id="ARBA00055745"/>
    </source>
</evidence>
<dbReference type="InterPro" id="IPR005467">
    <property type="entry name" value="His_kinase_dom"/>
</dbReference>
<dbReference type="SUPFAM" id="SSF55874">
    <property type="entry name" value="ATPase domain of HSP90 chaperone/DNA topoisomerase II/histidine kinase"/>
    <property type="match status" value="1"/>
</dbReference>
<dbReference type="InterPro" id="IPR013655">
    <property type="entry name" value="PAS_fold_3"/>
</dbReference>
<dbReference type="PANTHER" id="PTHR43304:SF1">
    <property type="entry name" value="PAC DOMAIN-CONTAINING PROTEIN"/>
    <property type="match status" value="1"/>
</dbReference>
<dbReference type="InterPro" id="IPR004358">
    <property type="entry name" value="Sig_transdc_His_kin-like_C"/>
</dbReference>
<feature type="modified residue" description="4-aspartylphosphate" evidence="8">
    <location>
        <position position="58"/>
    </location>
</feature>
<evidence type="ECO:0000259" key="11">
    <source>
        <dbReference type="PROSITE" id="PS50110"/>
    </source>
</evidence>
<organism evidence="14 15">
    <name type="scientific">Amazonocrinis nigriterrae CENA67</name>
    <dbReference type="NCBI Taxonomy" id="2794033"/>
    <lineage>
        <taxon>Bacteria</taxon>
        <taxon>Bacillati</taxon>
        <taxon>Cyanobacteriota</taxon>
        <taxon>Cyanophyceae</taxon>
        <taxon>Nostocales</taxon>
        <taxon>Nostocaceae</taxon>
        <taxon>Amazonocrinis</taxon>
        <taxon>Amazonocrinis nigriterrae</taxon>
    </lineage>
</organism>
<dbReference type="Pfam" id="PF00512">
    <property type="entry name" value="HisKA"/>
    <property type="match status" value="1"/>
</dbReference>
<evidence type="ECO:0000313" key="14">
    <source>
        <dbReference type="EMBL" id="MBH8562586.1"/>
    </source>
</evidence>
<accession>A0A8J7HMV7</accession>
<comment type="catalytic activity">
    <reaction evidence="1">
        <text>ATP + protein L-histidine = ADP + protein N-phospho-L-histidine.</text>
        <dbReference type="EC" id="2.7.13.3"/>
    </reaction>
</comment>
<dbReference type="Gene3D" id="1.10.287.130">
    <property type="match status" value="1"/>
</dbReference>
<evidence type="ECO:0000256" key="4">
    <source>
        <dbReference type="ARBA" id="ARBA00022679"/>
    </source>
</evidence>
<feature type="domain" description="PAS" evidence="12">
    <location>
        <begin position="659"/>
        <end position="733"/>
    </location>
</feature>
<dbReference type="EC" id="2.7.13.3" evidence="2"/>
<evidence type="ECO:0000256" key="1">
    <source>
        <dbReference type="ARBA" id="ARBA00000085"/>
    </source>
</evidence>